<keyword evidence="12" id="KW-1003">Cell membrane</keyword>
<feature type="transmembrane region" description="Helical" evidence="12">
    <location>
        <begin position="12"/>
        <end position="34"/>
    </location>
</feature>
<dbReference type="CDD" id="cd06503">
    <property type="entry name" value="ATP-synt_Fo_b"/>
    <property type="match status" value="1"/>
</dbReference>
<evidence type="ECO:0000256" key="13">
    <source>
        <dbReference type="RuleBase" id="RU003848"/>
    </source>
</evidence>
<reference evidence="15 16" key="1">
    <citation type="journal article" date="2016" name="Nat. Commun.">
        <title>Thousands of microbial genomes shed light on interconnected biogeochemical processes in an aquifer system.</title>
        <authorList>
            <person name="Anantharaman K."/>
            <person name="Brown C.T."/>
            <person name="Hug L.A."/>
            <person name="Sharon I."/>
            <person name="Castelle C.J."/>
            <person name="Probst A.J."/>
            <person name="Thomas B.C."/>
            <person name="Singh A."/>
            <person name="Wilkins M.J."/>
            <person name="Karaoz U."/>
            <person name="Brodie E.L."/>
            <person name="Williams K.H."/>
            <person name="Hubbard S.S."/>
            <person name="Banfield J.F."/>
        </authorList>
    </citation>
    <scope>NUCLEOTIDE SEQUENCE [LARGE SCALE GENOMIC DNA]</scope>
</reference>
<evidence type="ECO:0000256" key="7">
    <source>
        <dbReference type="ARBA" id="ARBA00023065"/>
    </source>
</evidence>
<keyword evidence="3 12" id="KW-0138">CF(0)</keyword>
<evidence type="ECO:0000256" key="5">
    <source>
        <dbReference type="ARBA" id="ARBA00022781"/>
    </source>
</evidence>
<dbReference type="InterPro" id="IPR028987">
    <property type="entry name" value="ATP_synth_B-like_membr_sf"/>
</dbReference>
<dbReference type="PANTHER" id="PTHR33445:SF2">
    <property type="entry name" value="ATP SYNTHASE SUBUNIT B', CHLOROPLASTIC"/>
    <property type="match status" value="1"/>
</dbReference>
<dbReference type="Proteomes" id="UP000177878">
    <property type="component" value="Unassembled WGS sequence"/>
</dbReference>
<keyword evidence="2 12" id="KW-0813">Transport</keyword>
<dbReference type="GO" id="GO:0045259">
    <property type="term" value="C:proton-transporting ATP synthase complex"/>
    <property type="evidence" value="ECO:0007669"/>
    <property type="project" value="UniProtKB-KW"/>
</dbReference>
<keyword evidence="6 12" id="KW-1133">Transmembrane helix</keyword>
<evidence type="ECO:0000313" key="16">
    <source>
        <dbReference type="Proteomes" id="UP000177878"/>
    </source>
</evidence>
<evidence type="ECO:0000256" key="12">
    <source>
        <dbReference type="HAMAP-Rule" id="MF_01398"/>
    </source>
</evidence>
<organism evidence="15 16">
    <name type="scientific">Candidatus Falkowbacteria bacterium RIFCSPLOWO2_02_FULL_45_15</name>
    <dbReference type="NCBI Taxonomy" id="1797988"/>
    <lineage>
        <taxon>Bacteria</taxon>
        <taxon>Candidatus Falkowiibacteriota</taxon>
    </lineage>
</organism>
<evidence type="ECO:0000256" key="10">
    <source>
        <dbReference type="ARBA" id="ARBA00025198"/>
    </source>
</evidence>
<dbReference type="GO" id="GO:0012505">
    <property type="term" value="C:endomembrane system"/>
    <property type="evidence" value="ECO:0007669"/>
    <property type="project" value="UniProtKB-SubCell"/>
</dbReference>
<comment type="caution">
    <text evidence="15">The sequence shown here is derived from an EMBL/GenBank/DDBJ whole genome shotgun (WGS) entry which is preliminary data.</text>
</comment>
<proteinExistence type="inferred from homology"/>
<dbReference type="GO" id="GO:0005886">
    <property type="term" value="C:plasma membrane"/>
    <property type="evidence" value="ECO:0007669"/>
    <property type="project" value="UniProtKB-SubCell"/>
</dbReference>
<dbReference type="InterPro" id="IPR002146">
    <property type="entry name" value="ATP_synth_b/b'su_bac/chlpt"/>
</dbReference>
<evidence type="ECO:0000313" key="15">
    <source>
        <dbReference type="EMBL" id="OGF18840.1"/>
    </source>
</evidence>
<dbReference type="GO" id="GO:0046933">
    <property type="term" value="F:proton-transporting ATP synthase activity, rotational mechanism"/>
    <property type="evidence" value="ECO:0007669"/>
    <property type="project" value="UniProtKB-UniRule"/>
</dbReference>
<keyword evidence="8 12" id="KW-0472">Membrane</keyword>
<comment type="function">
    <text evidence="12">Component of the F(0) channel, it forms part of the peripheral stalk, linking F(1) to F(0).</text>
</comment>
<dbReference type="Gene3D" id="6.10.250.1580">
    <property type="match status" value="1"/>
</dbReference>
<dbReference type="Pfam" id="PF00430">
    <property type="entry name" value="ATP-synt_B"/>
    <property type="match status" value="1"/>
</dbReference>
<evidence type="ECO:0000256" key="2">
    <source>
        <dbReference type="ARBA" id="ARBA00022448"/>
    </source>
</evidence>
<evidence type="ECO:0000256" key="8">
    <source>
        <dbReference type="ARBA" id="ARBA00023136"/>
    </source>
</evidence>
<dbReference type="InterPro" id="IPR005864">
    <property type="entry name" value="ATP_synth_F0_bsu_bac"/>
</dbReference>
<evidence type="ECO:0000256" key="9">
    <source>
        <dbReference type="ARBA" id="ARBA00023310"/>
    </source>
</evidence>
<sequence length="166" mass="18947">MGEVISTFHIDVRLLIAQAVNFAIVFVILYYFGIKPLMKILTERSKKIEDSLKNATKIEKELQQTESKRAEVIKKAKQEANELLAEVERQGEERRHEMTAKAKEEIAKIVAKTKEDLAIDKAIMLKHVKEEAAEMIVNAVEKVLGKKLTNADDKKFIEEAVQEVKK</sequence>
<evidence type="ECO:0000256" key="1">
    <source>
        <dbReference type="ARBA" id="ARBA00005513"/>
    </source>
</evidence>
<dbReference type="AlphaFoldDB" id="A0A1F5RWP3"/>
<evidence type="ECO:0000256" key="6">
    <source>
        <dbReference type="ARBA" id="ARBA00022989"/>
    </source>
</evidence>
<dbReference type="HAMAP" id="MF_01398">
    <property type="entry name" value="ATP_synth_b_bprime"/>
    <property type="match status" value="1"/>
</dbReference>
<dbReference type="NCBIfam" id="TIGR01144">
    <property type="entry name" value="ATP_synt_b"/>
    <property type="match status" value="1"/>
</dbReference>
<comment type="function">
    <text evidence="10 12">F(1)F(0) ATP synthase produces ATP from ADP in the presence of a proton or sodium gradient. F-type ATPases consist of two structural domains, F(1) containing the extramembraneous catalytic core and F(0) containing the membrane proton channel, linked together by a central stalk and a peripheral stalk. During catalysis, ATP synthesis in the catalytic domain of F(1) is coupled via a rotary mechanism of the central stalk subunits to proton translocation.</text>
</comment>
<protein>
    <recommendedName>
        <fullName evidence="12">ATP synthase subunit b</fullName>
    </recommendedName>
    <alternativeName>
        <fullName evidence="12">ATP synthase F(0) sector subunit b</fullName>
    </alternativeName>
    <alternativeName>
        <fullName evidence="12">ATPase subunit I</fullName>
    </alternativeName>
    <alternativeName>
        <fullName evidence="12">F-type ATPase subunit b</fullName>
        <shortName evidence="12">F-ATPase subunit b</shortName>
    </alternativeName>
</protein>
<evidence type="ECO:0000256" key="3">
    <source>
        <dbReference type="ARBA" id="ARBA00022547"/>
    </source>
</evidence>
<feature type="coiled-coil region" evidence="14">
    <location>
        <begin position="48"/>
        <end position="97"/>
    </location>
</feature>
<comment type="subcellular location">
    <subcellularLocation>
        <location evidence="12">Cell membrane</location>
        <topology evidence="12">Single-pass membrane protein</topology>
    </subcellularLocation>
    <subcellularLocation>
        <location evidence="11">Endomembrane system</location>
        <topology evidence="11">Single-pass membrane protein</topology>
    </subcellularLocation>
</comment>
<accession>A0A1F5RWP3</accession>
<dbReference type="STRING" id="1797988.A3I35_01270"/>
<dbReference type="SUPFAM" id="SSF81573">
    <property type="entry name" value="F1F0 ATP synthase subunit B, membrane domain"/>
    <property type="match status" value="1"/>
</dbReference>
<comment type="similarity">
    <text evidence="1 12 13">Belongs to the ATPase B chain family.</text>
</comment>
<keyword evidence="7 12" id="KW-0406">Ion transport</keyword>
<dbReference type="GO" id="GO:0046961">
    <property type="term" value="F:proton-transporting ATPase activity, rotational mechanism"/>
    <property type="evidence" value="ECO:0007669"/>
    <property type="project" value="TreeGrafter"/>
</dbReference>
<name>A0A1F5RWP3_9BACT</name>
<evidence type="ECO:0000256" key="14">
    <source>
        <dbReference type="SAM" id="Coils"/>
    </source>
</evidence>
<keyword evidence="9 12" id="KW-0066">ATP synthesis</keyword>
<keyword evidence="4 12" id="KW-0812">Transmembrane</keyword>
<evidence type="ECO:0000256" key="4">
    <source>
        <dbReference type="ARBA" id="ARBA00022692"/>
    </source>
</evidence>
<dbReference type="EMBL" id="MFFV01000045">
    <property type="protein sequence ID" value="OGF18840.1"/>
    <property type="molecule type" value="Genomic_DNA"/>
</dbReference>
<keyword evidence="5 12" id="KW-0375">Hydrogen ion transport</keyword>
<keyword evidence="14" id="KW-0175">Coiled coil</keyword>
<dbReference type="InterPro" id="IPR050059">
    <property type="entry name" value="ATP_synthase_B_chain"/>
</dbReference>
<gene>
    <name evidence="12" type="primary">atpF</name>
    <name evidence="15" type="ORF">A3I35_01270</name>
</gene>
<comment type="subunit">
    <text evidence="12">F-type ATPases have 2 components, F(1) - the catalytic core - and F(0) - the membrane proton channel. F(1) has five subunits: alpha(3), beta(3), gamma(1), delta(1), epsilon(1). F(0) has three main subunits: a(1), b(2) and c(10-14). The alpha and beta chains form an alternating ring which encloses part of the gamma chain. F(1) is attached to F(0) by a central stalk formed by the gamma and epsilon chains, while a peripheral stalk is formed by the delta and b chains.</text>
</comment>
<dbReference type="PANTHER" id="PTHR33445">
    <property type="entry name" value="ATP SYNTHASE SUBUNIT B', CHLOROPLASTIC"/>
    <property type="match status" value="1"/>
</dbReference>
<evidence type="ECO:0000256" key="11">
    <source>
        <dbReference type="ARBA" id="ARBA00037847"/>
    </source>
</evidence>